<gene>
    <name evidence="5" type="ORF">Pflav_035940</name>
</gene>
<keyword evidence="2" id="KW-0378">Hydrolase</keyword>
<dbReference type="PRINTS" id="PR00502">
    <property type="entry name" value="NUDIXFAMILY"/>
</dbReference>
<evidence type="ECO:0000256" key="1">
    <source>
        <dbReference type="ARBA" id="ARBA00001946"/>
    </source>
</evidence>
<dbReference type="InterPro" id="IPR015797">
    <property type="entry name" value="NUDIX_hydrolase-like_dom_sf"/>
</dbReference>
<dbReference type="Gene3D" id="3.90.79.10">
    <property type="entry name" value="Nucleoside Triphosphate Pyrophosphohydrolase"/>
    <property type="match status" value="1"/>
</dbReference>
<feature type="domain" description="Nudix hydrolase" evidence="4">
    <location>
        <begin position="4"/>
        <end position="148"/>
    </location>
</feature>
<dbReference type="AlphaFoldDB" id="A0A6F8XTM2"/>
<dbReference type="Proteomes" id="UP000502508">
    <property type="component" value="Chromosome"/>
</dbReference>
<dbReference type="InterPro" id="IPR020476">
    <property type="entry name" value="Nudix_hydrolase"/>
</dbReference>
<protein>
    <recommendedName>
        <fullName evidence="4">Nudix hydrolase domain-containing protein</fullName>
    </recommendedName>
</protein>
<reference evidence="5 6" key="2">
    <citation type="submission" date="2020-03" db="EMBL/GenBank/DDBJ databases">
        <authorList>
            <person name="Ichikawa N."/>
            <person name="Kimura A."/>
            <person name="Kitahashi Y."/>
            <person name="Uohara A."/>
        </authorList>
    </citation>
    <scope>NUCLEOTIDE SEQUENCE [LARGE SCALE GENOMIC DNA]</scope>
    <source>
        <strain evidence="5 6">NBRC 107702</strain>
    </source>
</reference>
<dbReference type="EMBL" id="AP022870">
    <property type="protein sequence ID" value="BCB77184.1"/>
    <property type="molecule type" value="Genomic_DNA"/>
</dbReference>
<dbReference type="RefSeq" id="WP_173037048.1">
    <property type="nucleotide sequence ID" value="NZ_AP022870.1"/>
</dbReference>
<proteinExistence type="predicted"/>
<dbReference type="InterPro" id="IPR000086">
    <property type="entry name" value="NUDIX_hydrolase_dom"/>
</dbReference>
<dbReference type="PANTHER" id="PTHR43046">
    <property type="entry name" value="GDP-MANNOSE MANNOSYL HYDROLASE"/>
    <property type="match status" value="1"/>
</dbReference>
<name>A0A6F8XTM2_9ACTN</name>
<evidence type="ECO:0000256" key="3">
    <source>
        <dbReference type="ARBA" id="ARBA00022842"/>
    </source>
</evidence>
<dbReference type="PANTHER" id="PTHR43046:SF12">
    <property type="entry name" value="GDP-MANNOSE MANNOSYL HYDROLASE"/>
    <property type="match status" value="1"/>
</dbReference>
<comment type="cofactor">
    <cofactor evidence="1">
        <name>Mg(2+)</name>
        <dbReference type="ChEBI" id="CHEBI:18420"/>
    </cofactor>
</comment>
<evidence type="ECO:0000313" key="5">
    <source>
        <dbReference type="EMBL" id="BCB77184.1"/>
    </source>
</evidence>
<dbReference type="Pfam" id="PF00293">
    <property type="entry name" value="NUDIX"/>
    <property type="match status" value="1"/>
</dbReference>
<evidence type="ECO:0000256" key="2">
    <source>
        <dbReference type="ARBA" id="ARBA00022801"/>
    </source>
</evidence>
<dbReference type="PROSITE" id="PS51462">
    <property type="entry name" value="NUDIX"/>
    <property type="match status" value="1"/>
</dbReference>
<dbReference type="KEGG" id="pfla:Pflav_035940"/>
<evidence type="ECO:0000313" key="6">
    <source>
        <dbReference type="Proteomes" id="UP000502508"/>
    </source>
</evidence>
<reference evidence="5 6" key="1">
    <citation type="submission" date="2020-03" db="EMBL/GenBank/DDBJ databases">
        <title>Whole genome shotgun sequence of Phytohabitans flavus NBRC 107702.</title>
        <authorList>
            <person name="Komaki H."/>
            <person name="Tamura T."/>
        </authorList>
    </citation>
    <scope>NUCLEOTIDE SEQUENCE [LARGE SCALE GENOMIC DNA]</scope>
    <source>
        <strain evidence="5 6">NBRC 107702</strain>
    </source>
</reference>
<keyword evidence="6" id="KW-1185">Reference proteome</keyword>
<evidence type="ECO:0000259" key="4">
    <source>
        <dbReference type="PROSITE" id="PS51462"/>
    </source>
</evidence>
<dbReference type="SUPFAM" id="SSF55811">
    <property type="entry name" value="Nudix"/>
    <property type="match status" value="1"/>
</dbReference>
<dbReference type="GO" id="GO:0016787">
    <property type="term" value="F:hydrolase activity"/>
    <property type="evidence" value="ECO:0007669"/>
    <property type="project" value="UniProtKB-KW"/>
</dbReference>
<keyword evidence="3" id="KW-0460">Magnesium</keyword>
<accession>A0A6F8XTM2</accession>
<sequence length="150" mass="16260">MTEIRHFSASAIVLDGADRVLLVHDDVLDRWSCPGGHIHSGEDPAHAALREVNEYTGLRVKTISDVVFAHPTATTHTPPYVILETQADDDAVGPHRHLDMVYVCQPIEDVPAGDPAGCEWVSVSDLAALSTSPELPSLVADAARWAKLHR</sequence>
<organism evidence="5 6">
    <name type="scientific">Phytohabitans flavus</name>
    <dbReference type="NCBI Taxonomy" id="1076124"/>
    <lineage>
        <taxon>Bacteria</taxon>
        <taxon>Bacillati</taxon>
        <taxon>Actinomycetota</taxon>
        <taxon>Actinomycetes</taxon>
        <taxon>Micromonosporales</taxon>
        <taxon>Micromonosporaceae</taxon>
    </lineage>
</organism>